<accession>A0ABU0LGI5</accession>
<gene>
    <name evidence="2" type="ORF">QOZ94_003065</name>
</gene>
<organism evidence="2 3">
    <name type="scientific">Xanthobacter agilis</name>
    <dbReference type="NCBI Taxonomy" id="47492"/>
    <lineage>
        <taxon>Bacteria</taxon>
        <taxon>Pseudomonadati</taxon>
        <taxon>Pseudomonadota</taxon>
        <taxon>Alphaproteobacteria</taxon>
        <taxon>Hyphomicrobiales</taxon>
        <taxon>Xanthobacteraceae</taxon>
        <taxon>Xanthobacter</taxon>
    </lineage>
</organism>
<feature type="chain" id="PRO_5046470789" description="DUF1850 domain-containing protein" evidence="1">
    <location>
        <begin position="18"/>
        <end position="127"/>
    </location>
</feature>
<reference evidence="2 3" key="1">
    <citation type="submission" date="2023-07" db="EMBL/GenBank/DDBJ databases">
        <title>Genomic Encyclopedia of Type Strains, Phase IV (KMG-IV): sequencing the most valuable type-strain genomes for metagenomic binning, comparative biology and taxonomic classification.</title>
        <authorList>
            <person name="Goeker M."/>
        </authorList>
    </citation>
    <scope>NUCLEOTIDE SEQUENCE [LARGE SCALE GENOMIC DNA]</scope>
    <source>
        <strain evidence="2 3">DSM 3770</strain>
    </source>
</reference>
<evidence type="ECO:0008006" key="4">
    <source>
        <dbReference type="Google" id="ProtNLM"/>
    </source>
</evidence>
<evidence type="ECO:0000256" key="1">
    <source>
        <dbReference type="SAM" id="SignalP"/>
    </source>
</evidence>
<proteinExistence type="predicted"/>
<dbReference type="RefSeq" id="WP_237345681.1">
    <property type="nucleotide sequence ID" value="NZ_JABWGX010000012.1"/>
</dbReference>
<protein>
    <recommendedName>
        <fullName evidence="4">DUF1850 domain-containing protein</fullName>
    </recommendedName>
</protein>
<dbReference type="Proteomes" id="UP001241747">
    <property type="component" value="Unassembled WGS sequence"/>
</dbReference>
<sequence>MGLVACLAAGSHLVRLAAVFTLAWTHSVQKSEWRETWRATPAGLVLDAVRVEGSGAGMEPPDGAVLEGGFYVAHPTLPPQAQVLLRRSGATTDWRVCMEGHCRPMRELLPTDLEPADLDPVRLTTCE</sequence>
<dbReference type="InterPro" id="IPR015001">
    <property type="entry name" value="DUF1850"/>
</dbReference>
<feature type="signal peptide" evidence="1">
    <location>
        <begin position="1"/>
        <end position="17"/>
    </location>
</feature>
<evidence type="ECO:0000313" key="2">
    <source>
        <dbReference type="EMBL" id="MDQ0506256.1"/>
    </source>
</evidence>
<name>A0ABU0LGI5_XANAG</name>
<dbReference type="EMBL" id="JAUSVY010000007">
    <property type="protein sequence ID" value="MDQ0506256.1"/>
    <property type="molecule type" value="Genomic_DNA"/>
</dbReference>
<evidence type="ECO:0000313" key="3">
    <source>
        <dbReference type="Proteomes" id="UP001241747"/>
    </source>
</evidence>
<dbReference type="Pfam" id="PF08905">
    <property type="entry name" value="DUF1850"/>
    <property type="match status" value="1"/>
</dbReference>
<keyword evidence="1" id="KW-0732">Signal</keyword>
<keyword evidence="3" id="KW-1185">Reference proteome</keyword>
<comment type="caution">
    <text evidence="2">The sequence shown here is derived from an EMBL/GenBank/DDBJ whole genome shotgun (WGS) entry which is preliminary data.</text>
</comment>